<name>A0A9P7MI92_9HYPO</name>
<dbReference type="EMBL" id="SRPO01000031">
    <property type="protein sequence ID" value="KAG5946705.1"/>
    <property type="molecule type" value="Genomic_DNA"/>
</dbReference>
<accession>A0A9P7MI92</accession>
<organism evidence="1 2">
    <name type="scientific">Claviceps pazoutovae</name>
    <dbReference type="NCBI Taxonomy" id="1649127"/>
    <lineage>
        <taxon>Eukaryota</taxon>
        <taxon>Fungi</taxon>
        <taxon>Dikarya</taxon>
        <taxon>Ascomycota</taxon>
        <taxon>Pezizomycotina</taxon>
        <taxon>Sordariomycetes</taxon>
        <taxon>Hypocreomycetidae</taxon>
        <taxon>Hypocreales</taxon>
        <taxon>Clavicipitaceae</taxon>
        <taxon>Claviceps</taxon>
    </lineage>
</organism>
<keyword evidence="2" id="KW-1185">Reference proteome</keyword>
<gene>
    <name evidence="1" type="ORF">E4U60_003880</name>
</gene>
<proteinExistence type="predicted"/>
<comment type="caution">
    <text evidence="1">The sequence shown here is derived from an EMBL/GenBank/DDBJ whole genome shotgun (WGS) entry which is preliminary data.</text>
</comment>
<dbReference type="Proteomes" id="UP000706124">
    <property type="component" value="Unassembled WGS sequence"/>
</dbReference>
<dbReference type="AlphaFoldDB" id="A0A9P7MI92"/>
<reference evidence="1 2" key="1">
    <citation type="journal article" date="2020" name="bioRxiv">
        <title>Whole genome comparisons of ergot fungi reveals the divergence and evolution of species within the genus Claviceps are the result of varying mechanisms driving genome evolution and host range expansion.</title>
        <authorList>
            <person name="Wyka S.A."/>
            <person name="Mondo S.J."/>
            <person name="Liu M."/>
            <person name="Dettman J."/>
            <person name="Nalam V."/>
            <person name="Broders K.D."/>
        </authorList>
    </citation>
    <scope>NUCLEOTIDE SEQUENCE [LARGE SCALE GENOMIC DNA]</scope>
    <source>
        <strain evidence="1 2">CCC 1485</strain>
    </source>
</reference>
<protein>
    <submittedName>
        <fullName evidence="1">Uncharacterized protein</fullName>
    </submittedName>
</protein>
<sequence length="123" mass="13410">MLIDLELGPPADHYVQALMPMPMKADGSGLSKFAVQTLMKALDPKAACANDACVKAHMYLQNASCLLWSKFDTATSLMPHPLAYFALDAVTTRSSRISHSYKPTFININLPSKSSVTIEFSSN</sequence>
<evidence type="ECO:0000313" key="1">
    <source>
        <dbReference type="EMBL" id="KAG5946705.1"/>
    </source>
</evidence>
<evidence type="ECO:0000313" key="2">
    <source>
        <dbReference type="Proteomes" id="UP000706124"/>
    </source>
</evidence>
<dbReference type="OrthoDB" id="10466877at2759"/>